<organism evidence="7 8">
    <name type="scientific">Mucor velutinosus</name>
    <dbReference type="NCBI Taxonomy" id="708070"/>
    <lineage>
        <taxon>Eukaryota</taxon>
        <taxon>Fungi</taxon>
        <taxon>Fungi incertae sedis</taxon>
        <taxon>Mucoromycota</taxon>
        <taxon>Mucoromycotina</taxon>
        <taxon>Mucoromycetes</taxon>
        <taxon>Mucorales</taxon>
        <taxon>Mucorineae</taxon>
        <taxon>Mucoraceae</taxon>
        <taxon>Mucor</taxon>
    </lineage>
</organism>
<keyword evidence="4" id="KW-0804">Transcription</keyword>
<dbReference type="GeneID" id="89953026"/>
<feature type="region of interest" description="Disordered" evidence="6">
    <location>
        <begin position="73"/>
        <end position="143"/>
    </location>
</feature>
<reference evidence="7 8" key="1">
    <citation type="submission" date="2022-11" db="EMBL/GenBank/DDBJ databases">
        <title>Mucor velutinosus strain NIH1002 WGS.</title>
        <authorList>
            <person name="Subramanian P."/>
            <person name="Mullikin J.C."/>
            <person name="Segre J.A."/>
            <person name="Zelazny A.M."/>
        </authorList>
    </citation>
    <scope>NUCLEOTIDE SEQUENCE [LARGE SCALE GENOMIC DNA]</scope>
    <source>
        <strain evidence="7 8">NIH1002</strain>
    </source>
</reference>
<dbReference type="GO" id="GO:0000228">
    <property type="term" value="C:nuclear chromosome"/>
    <property type="evidence" value="ECO:0007669"/>
    <property type="project" value="InterPro"/>
</dbReference>
<feature type="region of interest" description="Disordered" evidence="6">
    <location>
        <begin position="1"/>
        <end position="20"/>
    </location>
</feature>
<dbReference type="RefSeq" id="XP_064685775.1">
    <property type="nucleotide sequence ID" value="XM_064828573.1"/>
</dbReference>
<dbReference type="GO" id="GO:0006338">
    <property type="term" value="P:chromatin remodeling"/>
    <property type="evidence" value="ECO:0007669"/>
    <property type="project" value="InterPro"/>
</dbReference>
<dbReference type="Pfam" id="PF04855">
    <property type="entry name" value="SNF5"/>
    <property type="match status" value="1"/>
</dbReference>
<gene>
    <name evidence="7" type="ORF">ATC70_009340</name>
</gene>
<comment type="similarity">
    <text evidence="2">Belongs to the SNF5 family.</text>
</comment>
<feature type="compositionally biased region" description="Polar residues" evidence="6">
    <location>
        <begin position="1"/>
        <end position="11"/>
    </location>
</feature>
<keyword evidence="5" id="KW-0539">Nucleus</keyword>
<keyword evidence="3" id="KW-0805">Transcription regulation</keyword>
<evidence type="ECO:0000256" key="6">
    <source>
        <dbReference type="SAM" id="MobiDB-lite"/>
    </source>
</evidence>
<evidence type="ECO:0000256" key="3">
    <source>
        <dbReference type="ARBA" id="ARBA00023015"/>
    </source>
</evidence>
<dbReference type="Proteomes" id="UP001304243">
    <property type="component" value="Unassembled WGS sequence"/>
</dbReference>
<dbReference type="EMBL" id="JASEJX010000012">
    <property type="protein sequence ID" value="KAK4519109.1"/>
    <property type="molecule type" value="Genomic_DNA"/>
</dbReference>
<name>A0AAN7HPE1_9FUNG</name>
<sequence length="377" mass="43805">MQNNTILPHSMQQYQQQQPQQQRVFHPQVAYPLMSNIMPSERTQGVFSAYPARLKHSDDNALLLPESYVPKKTRFRGNESEDEFDQMMEESDEDEDEDMDQGVSQNTPKKTAASASDRNAVASETTHSTLPGVAAPPPPDWPKVIRQKNEMVYSTHDLSKISETEENLVPIRLDIDIDSIKLRDRFLWNLNEQYLTPDRFAIMLCQDLDLPIHKFLQPIAESIRAQINDFESYSQAELPSEHTRVIINLDLQVGKVNYRDQIEWEMQNEKTNAPEVFSRQLASELGVGGEYVAIISHAIREQLLLHKKQYVDEFSIDGEIRTHLDSGFRSIEEAKQWAPHMDMLSNDELEKLLVAQERNIRRMRRETRFKRQTRGRQ</sequence>
<evidence type="ECO:0000256" key="4">
    <source>
        <dbReference type="ARBA" id="ARBA00023163"/>
    </source>
</evidence>
<feature type="compositionally biased region" description="Polar residues" evidence="6">
    <location>
        <begin position="102"/>
        <end position="129"/>
    </location>
</feature>
<protein>
    <recommendedName>
        <fullName evidence="9">SNF5-domain-containing protein</fullName>
    </recommendedName>
</protein>
<proteinExistence type="inferred from homology"/>
<evidence type="ECO:0000256" key="1">
    <source>
        <dbReference type="ARBA" id="ARBA00004123"/>
    </source>
</evidence>
<keyword evidence="8" id="KW-1185">Reference proteome</keyword>
<evidence type="ECO:0000313" key="7">
    <source>
        <dbReference type="EMBL" id="KAK4519109.1"/>
    </source>
</evidence>
<dbReference type="PANTHER" id="PTHR10019">
    <property type="entry name" value="SNF5"/>
    <property type="match status" value="1"/>
</dbReference>
<feature type="compositionally biased region" description="Acidic residues" evidence="6">
    <location>
        <begin position="80"/>
        <end position="100"/>
    </location>
</feature>
<accession>A0AAN7HPE1</accession>
<dbReference type="InterPro" id="IPR006939">
    <property type="entry name" value="SNF5"/>
</dbReference>
<comment type="subcellular location">
    <subcellularLocation>
        <location evidence="1">Nucleus</location>
    </subcellularLocation>
</comment>
<evidence type="ECO:0000313" key="8">
    <source>
        <dbReference type="Proteomes" id="UP001304243"/>
    </source>
</evidence>
<dbReference type="AlphaFoldDB" id="A0AAN7HPE1"/>
<evidence type="ECO:0000256" key="5">
    <source>
        <dbReference type="ARBA" id="ARBA00023242"/>
    </source>
</evidence>
<evidence type="ECO:0008006" key="9">
    <source>
        <dbReference type="Google" id="ProtNLM"/>
    </source>
</evidence>
<comment type="caution">
    <text evidence="7">The sequence shown here is derived from an EMBL/GenBank/DDBJ whole genome shotgun (WGS) entry which is preliminary data.</text>
</comment>
<evidence type="ECO:0000256" key="2">
    <source>
        <dbReference type="ARBA" id="ARBA00010239"/>
    </source>
</evidence>